<dbReference type="Gene3D" id="3.40.50.150">
    <property type="entry name" value="Vaccinia Virus protein VP39"/>
    <property type="match status" value="1"/>
</dbReference>
<feature type="domain" description="Methyltransferase type 11" evidence="1">
    <location>
        <begin position="51"/>
        <end position="128"/>
    </location>
</feature>
<sequence>MQDNAPRHRDGSAGDANYGAIGQGYANFRRPDPRIAEMIEAALGVVGTVLNVGAGAGSYEPVGRTVTPVEPSQSMRAQRPAHLPAAIDAVAEKLPFEDATFAAAMSTFSVHQWKNLTAGLREMRRVTRGPIAIMTCDPDELNRFWLNAYCPEVIAVEAVRYPGIRDIAKALGGTTDVLPVPIPLDCTDGFNEAYYGRPEMLLDPAARLACSAWSFVADDVVRRFEQRLGSDLASGRWDVQHGYYRQWPTFAGSLKLIVNQI</sequence>
<proteinExistence type="predicted"/>
<organism evidence="2 3">
    <name type="scientific">Bradyrhizobium rifense</name>
    <dbReference type="NCBI Taxonomy" id="515499"/>
    <lineage>
        <taxon>Bacteria</taxon>
        <taxon>Pseudomonadati</taxon>
        <taxon>Pseudomonadota</taxon>
        <taxon>Alphaproteobacteria</taxon>
        <taxon>Hyphomicrobiales</taxon>
        <taxon>Nitrobacteraceae</taxon>
        <taxon>Bradyrhizobium</taxon>
    </lineage>
</organism>
<accession>A0A5D3KPR6</accession>
<protein>
    <submittedName>
        <fullName evidence="2">Class I SAM-dependent methyltransferase</fullName>
    </submittedName>
</protein>
<name>A0A5D3KPR6_9BRAD</name>
<dbReference type="GO" id="GO:0032259">
    <property type="term" value="P:methylation"/>
    <property type="evidence" value="ECO:0007669"/>
    <property type="project" value="UniProtKB-KW"/>
</dbReference>
<dbReference type="EMBL" id="VSSS01000013">
    <property type="protein sequence ID" value="TYL98261.1"/>
    <property type="molecule type" value="Genomic_DNA"/>
</dbReference>
<evidence type="ECO:0000259" key="1">
    <source>
        <dbReference type="Pfam" id="PF08241"/>
    </source>
</evidence>
<evidence type="ECO:0000313" key="2">
    <source>
        <dbReference type="EMBL" id="TYL98261.1"/>
    </source>
</evidence>
<comment type="caution">
    <text evidence="2">The sequence shown here is derived from an EMBL/GenBank/DDBJ whole genome shotgun (WGS) entry which is preliminary data.</text>
</comment>
<dbReference type="AlphaFoldDB" id="A0A5D3KPR6"/>
<keyword evidence="2" id="KW-0489">Methyltransferase</keyword>
<keyword evidence="2" id="KW-0808">Transferase</keyword>
<evidence type="ECO:0000313" key="3">
    <source>
        <dbReference type="Proteomes" id="UP000324758"/>
    </source>
</evidence>
<dbReference type="OrthoDB" id="9787738at2"/>
<dbReference type="Proteomes" id="UP000324758">
    <property type="component" value="Unassembled WGS sequence"/>
</dbReference>
<dbReference type="SUPFAM" id="SSF53335">
    <property type="entry name" value="S-adenosyl-L-methionine-dependent methyltransferases"/>
    <property type="match status" value="1"/>
</dbReference>
<dbReference type="GO" id="GO:0008757">
    <property type="term" value="F:S-adenosylmethionine-dependent methyltransferase activity"/>
    <property type="evidence" value="ECO:0007669"/>
    <property type="project" value="InterPro"/>
</dbReference>
<dbReference type="InterPro" id="IPR029063">
    <property type="entry name" value="SAM-dependent_MTases_sf"/>
</dbReference>
<dbReference type="Pfam" id="PF08241">
    <property type="entry name" value="Methyltransf_11"/>
    <property type="match status" value="1"/>
</dbReference>
<reference evidence="2 3" key="1">
    <citation type="submission" date="2019-08" db="EMBL/GenBank/DDBJ databases">
        <title>Bradyrhizobium hipponensis sp. nov., a rhizobium isolated from a Lupinus angustifolius root nodule in Tunisia.</title>
        <authorList>
            <person name="Off K."/>
            <person name="Rejili M."/>
            <person name="Mars M."/>
            <person name="Brachmann A."/>
            <person name="Marin M."/>
        </authorList>
    </citation>
    <scope>NUCLEOTIDE SEQUENCE [LARGE SCALE GENOMIC DNA]</scope>
    <source>
        <strain evidence="2 3">CTAW71</strain>
    </source>
</reference>
<dbReference type="InterPro" id="IPR013216">
    <property type="entry name" value="Methyltransf_11"/>
</dbReference>
<keyword evidence="3" id="KW-1185">Reference proteome</keyword>
<gene>
    <name evidence="2" type="ORF">FXB40_06230</name>
</gene>